<evidence type="ECO:0000313" key="3">
    <source>
        <dbReference type="Proteomes" id="UP000245539"/>
    </source>
</evidence>
<dbReference type="InterPro" id="IPR012437">
    <property type="entry name" value="DUF1638"/>
</dbReference>
<dbReference type="Proteomes" id="UP000245539">
    <property type="component" value="Unassembled WGS sequence"/>
</dbReference>
<sequence length="236" mass="26863">MLQPQQVQPLNSLHKNTPHSQAELLTEPLLVIACGALAREIQQIKLLNGWQQLRIQCLDAELHNRPERISGQLRSKLAEVRDDYQHIFIAYADCGTGGEIDRVMAEFSTTERPIERLPGAHCYAFFAGLEAFDQLAEEALGTFYLTDFLAQHFDRLIVRGMKLDKHPEIKTMMFGNYTRLVYLSQTHNEKLVITAQQAAQYLGLAFEQRHTGYGLLESGLQAQVINQVINFQPQRV</sequence>
<keyword evidence="3" id="KW-1185">Reference proteome</keyword>
<feature type="domain" description="DUF1638" evidence="1">
    <location>
        <begin position="57"/>
        <end position="218"/>
    </location>
</feature>
<comment type="caution">
    <text evidence="2">The sequence shown here is derived from an EMBL/GenBank/DDBJ whole genome shotgun (WGS) entry which is preliminary data.</text>
</comment>
<dbReference type="AlphaFoldDB" id="A0A317CND9"/>
<reference evidence="2 3" key="1">
    <citation type="submission" date="2018-05" db="EMBL/GenBank/DDBJ databases">
        <title>Leucothrix arctica sp. nov., isolated from Arctic seawater.</title>
        <authorList>
            <person name="Choi A."/>
            <person name="Baek K."/>
        </authorList>
    </citation>
    <scope>NUCLEOTIDE SEQUENCE [LARGE SCALE GENOMIC DNA]</scope>
    <source>
        <strain evidence="2 3">JCM 18388</strain>
    </source>
</reference>
<gene>
    <name evidence="2" type="ORF">DKW60_03125</name>
</gene>
<evidence type="ECO:0000313" key="2">
    <source>
        <dbReference type="EMBL" id="PWR00146.1"/>
    </source>
</evidence>
<name>A0A317CND9_9GAMM</name>
<dbReference type="OrthoDB" id="9814689at2"/>
<organism evidence="2 3">
    <name type="scientific">Leucothrix pacifica</name>
    <dbReference type="NCBI Taxonomy" id="1247513"/>
    <lineage>
        <taxon>Bacteria</taxon>
        <taxon>Pseudomonadati</taxon>
        <taxon>Pseudomonadota</taxon>
        <taxon>Gammaproteobacteria</taxon>
        <taxon>Thiotrichales</taxon>
        <taxon>Thiotrichaceae</taxon>
        <taxon>Leucothrix</taxon>
    </lineage>
</organism>
<protein>
    <recommendedName>
        <fullName evidence="1">DUF1638 domain-containing protein</fullName>
    </recommendedName>
</protein>
<dbReference type="Pfam" id="PF07796">
    <property type="entry name" value="DUF1638"/>
    <property type="match status" value="1"/>
</dbReference>
<evidence type="ECO:0000259" key="1">
    <source>
        <dbReference type="Pfam" id="PF07796"/>
    </source>
</evidence>
<proteinExistence type="predicted"/>
<dbReference type="EMBL" id="QGKM01000005">
    <property type="protein sequence ID" value="PWR00146.1"/>
    <property type="molecule type" value="Genomic_DNA"/>
</dbReference>
<accession>A0A317CND9</accession>